<protein>
    <submittedName>
        <fullName evidence="1">Uncharacterized protein</fullName>
    </submittedName>
</protein>
<evidence type="ECO:0000313" key="1">
    <source>
        <dbReference type="EMBL" id="RUO18029.1"/>
    </source>
</evidence>
<comment type="caution">
    <text evidence="1">The sequence shown here is derived from an EMBL/GenBank/DDBJ whole genome shotgun (WGS) entry which is preliminary data.</text>
</comment>
<accession>A0A432VPF2</accession>
<name>A0A432VPF2_9GAMM</name>
<dbReference type="RefSeq" id="WP_126768507.1">
    <property type="nucleotide sequence ID" value="NZ_PIPJ01000020.1"/>
</dbReference>
<dbReference type="EMBL" id="PIPJ01000020">
    <property type="protein sequence ID" value="RUO18029.1"/>
    <property type="molecule type" value="Genomic_DNA"/>
</dbReference>
<proteinExistence type="predicted"/>
<dbReference type="AlphaFoldDB" id="A0A432VPF2"/>
<reference evidence="2" key="1">
    <citation type="journal article" date="2018" name="Front. Microbiol.">
        <title>Genome-Based Analysis Reveals the Taxonomy and Diversity of the Family Idiomarinaceae.</title>
        <authorList>
            <person name="Liu Y."/>
            <person name="Lai Q."/>
            <person name="Shao Z."/>
        </authorList>
    </citation>
    <scope>NUCLEOTIDE SEQUENCE [LARGE SCALE GENOMIC DNA]</scope>
    <source>
        <strain evidence="2">GBPy7</strain>
    </source>
</reference>
<organism evidence="1 2">
    <name type="scientific">Aliidiomarina iranensis</name>
    <dbReference type="NCBI Taxonomy" id="1434071"/>
    <lineage>
        <taxon>Bacteria</taxon>
        <taxon>Pseudomonadati</taxon>
        <taxon>Pseudomonadota</taxon>
        <taxon>Gammaproteobacteria</taxon>
        <taxon>Alteromonadales</taxon>
        <taxon>Idiomarinaceae</taxon>
        <taxon>Aliidiomarina</taxon>
    </lineage>
</organism>
<gene>
    <name evidence="1" type="ORF">CWE08_12055</name>
</gene>
<dbReference type="PROSITE" id="PS51257">
    <property type="entry name" value="PROKAR_LIPOPROTEIN"/>
    <property type="match status" value="1"/>
</dbReference>
<keyword evidence="2" id="KW-1185">Reference proteome</keyword>
<evidence type="ECO:0000313" key="2">
    <source>
        <dbReference type="Proteomes" id="UP000288395"/>
    </source>
</evidence>
<dbReference type="Proteomes" id="UP000288395">
    <property type="component" value="Unassembled WGS sequence"/>
</dbReference>
<sequence length="143" mass="16036">MNVVKRCLVAFYIISLALVLVGCSRTFVVKPSGHMESGINFYFYQSEENDSPSEFYIVDVVVQKKVADKKWVAVWELSGKQALERIQYGEEYKELGEVVPAAPLEKGELYRILISEISRSGPKGFSGAEFSIDGNGAVIERYK</sequence>